<sequence length="234" mass="27511">MLMDHTAKILYFRTSITIAVPYQTDTNRLFEGIENLFPFFIMIGRLAFPIFCFLLVEGFVHTSNIKRYSIRLFLFALLSEIPYDLAFSKRFVDIHSQNVFFTLWIGLLVIAGLKKYWHSSLRSLPLSLMIIGSGVFVAEWLQTDYGGWIGVLLIVNFYLFRNRKLLKCLFGGLILLQNSVFGLLAFLFIYLYNGQRGRQLKYFFYWFYPVHLLVLVSIQQFLIVPYLLMFILNQ</sequence>
<accession>A0A1E5GIJ3</accession>
<keyword evidence="1" id="KW-0472">Membrane</keyword>
<dbReference type="InterPro" id="IPR008875">
    <property type="entry name" value="TraX"/>
</dbReference>
<evidence type="ECO:0000256" key="1">
    <source>
        <dbReference type="SAM" id="Phobius"/>
    </source>
</evidence>
<feature type="transmembrane region" description="Helical" evidence="1">
    <location>
        <begin position="212"/>
        <end position="232"/>
    </location>
</feature>
<keyword evidence="1" id="KW-1133">Transmembrane helix</keyword>
<feature type="transmembrane region" description="Helical" evidence="1">
    <location>
        <begin position="168"/>
        <end position="192"/>
    </location>
</feature>
<dbReference type="EMBL" id="MIJY01000034">
    <property type="protein sequence ID" value="OEG12528.1"/>
    <property type="molecule type" value="Genomic_DNA"/>
</dbReference>
<comment type="caution">
    <text evidence="2">The sequence shown here is derived from an EMBL/GenBank/DDBJ whole genome shotgun (WGS) entry which is preliminary data.</text>
</comment>
<proteinExistence type="predicted"/>
<evidence type="ECO:0000313" key="2">
    <source>
        <dbReference type="EMBL" id="OEG12528.1"/>
    </source>
</evidence>
<evidence type="ECO:0008006" key="4">
    <source>
        <dbReference type="Google" id="ProtNLM"/>
    </source>
</evidence>
<keyword evidence="1" id="KW-0812">Transmembrane</keyword>
<feature type="transmembrane region" description="Helical" evidence="1">
    <location>
        <begin position="145"/>
        <end position="161"/>
    </location>
</feature>
<feature type="transmembrane region" description="Helical" evidence="1">
    <location>
        <begin position="94"/>
        <end position="113"/>
    </location>
</feature>
<dbReference type="Proteomes" id="UP000095094">
    <property type="component" value="Unassembled WGS sequence"/>
</dbReference>
<name>A0A1E5GIJ3_9ENTE</name>
<protein>
    <recommendedName>
        <fullName evidence="4">Conjugal transfer protein TraX</fullName>
    </recommendedName>
</protein>
<feature type="transmembrane region" description="Helical" evidence="1">
    <location>
        <begin position="36"/>
        <end position="56"/>
    </location>
</feature>
<dbReference type="AlphaFoldDB" id="A0A1E5GIJ3"/>
<keyword evidence="3" id="KW-1185">Reference proteome</keyword>
<dbReference type="Pfam" id="PF05857">
    <property type="entry name" value="TraX"/>
    <property type="match status" value="1"/>
</dbReference>
<evidence type="ECO:0000313" key="3">
    <source>
        <dbReference type="Proteomes" id="UP000095094"/>
    </source>
</evidence>
<gene>
    <name evidence="2" type="ORF">BCR25_07855</name>
</gene>
<organism evidence="2 3">
    <name type="scientific">Enterococcus termitis</name>
    <dbReference type="NCBI Taxonomy" id="332950"/>
    <lineage>
        <taxon>Bacteria</taxon>
        <taxon>Bacillati</taxon>
        <taxon>Bacillota</taxon>
        <taxon>Bacilli</taxon>
        <taxon>Lactobacillales</taxon>
        <taxon>Enterococcaceae</taxon>
        <taxon>Enterococcus</taxon>
    </lineage>
</organism>
<reference evidence="3" key="1">
    <citation type="submission" date="2016-09" db="EMBL/GenBank/DDBJ databases">
        <authorList>
            <person name="Gulvik C.A."/>
        </authorList>
    </citation>
    <scope>NUCLEOTIDE SEQUENCE [LARGE SCALE GENOMIC DNA]</scope>
    <source>
        <strain evidence="3">LMG 8895</strain>
    </source>
</reference>